<evidence type="ECO:0008006" key="3">
    <source>
        <dbReference type="Google" id="ProtNLM"/>
    </source>
</evidence>
<evidence type="ECO:0000313" key="1">
    <source>
        <dbReference type="EMBL" id="CAK0875322.1"/>
    </source>
</evidence>
<sequence>MKEQASAHGFDILMIMLRRHVHSTSRSVLEDLRAKGIQVVPVDWDLPPGTWVPVMRSGEIFHTGMQKGWCGPMDLMRLHIFGLASYDAVMYVDGDVELQGDVTPVLRCAATGRLLTTSGTMAPVNFAMIATRPDERMLRAAEIFARNSSFTRVDGWAGGGYRPSDSKYIGAECGQGFMHTLYYKATTNALAYWSLKEAGILPEDVKADQLDRCIWNYHGHEKCGVAGKTFDCSLVRVHHKPKDPTQGSCTKLRERGVGKRSQLTAPLCRLSPSVTPRECCSPPCDLRTLRRYVCLGTRRSPRRRGLLEREQV</sequence>
<dbReference type="EMBL" id="CAUYUJ010017503">
    <property type="protein sequence ID" value="CAK0875322.1"/>
    <property type="molecule type" value="Genomic_DNA"/>
</dbReference>
<gene>
    <name evidence="1" type="ORF">PCOR1329_LOCUS60018</name>
</gene>
<dbReference type="Proteomes" id="UP001189429">
    <property type="component" value="Unassembled WGS sequence"/>
</dbReference>
<comment type="caution">
    <text evidence="1">The sequence shown here is derived from an EMBL/GenBank/DDBJ whole genome shotgun (WGS) entry which is preliminary data.</text>
</comment>
<accession>A0ABN9VSA6</accession>
<name>A0ABN9VSA6_9DINO</name>
<keyword evidence="2" id="KW-1185">Reference proteome</keyword>
<protein>
    <recommendedName>
        <fullName evidence="3">Nucleotide-diphospho-sugar transferase domain-containing protein</fullName>
    </recommendedName>
</protein>
<reference evidence="1" key="1">
    <citation type="submission" date="2023-10" db="EMBL/GenBank/DDBJ databases">
        <authorList>
            <person name="Chen Y."/>
            <person name="Shah S."/>
            <person name="Dougan E. K."/>
            <person name="Thang M."/>
            <person name="Chan C."/>
        </authorList>
    </citation>
    <scope>NUCLEOTIDE SEQUENCE [LARGE SCALE GENOMIC DNA]</scope>
</reference>
<evidence type="ECO:0000313" key="2">
    <source>
        <dbReference type="Proteomes" id="UP001189429"/>
    </source>
</evidence>
<organism evidence="1 2">
    <name type="scientific">Prorocentrum cordatum</name>
    <dbReference type="NCBI Taxonomy" id="2364126"/>
    <lineage>
        <taxon>Eukaryota</taxon>
        <taxon>Sar</taxon>
        <taxon>Alveolata</taxon>
        <taxon>Dinophyceae</taxon>
        <taxon>Prorocentrales</taxon>
        <taxon>Prorocentraceae</taxon>
        <taxon>Prorocentrum</taxon>
    </lineage>
</organism>
<proteinExistence type="predicted"/>